<protein>
    <submittedName>
        <fullName evidence="1">Uncharacterized protein</fullName>
    </submittedName>
</protein>
<accession>A0A7W2FE19</accession>
<evidence type="ECO:0000313" key="2">
    <source>
        <dbReference type="Proteomes" id="UP000573499"/>
    </source>
</evidence>
<sequence length="94" mass="10749">MKKKITMNFFVKFTLTDIDKALDVLGGDVVWTLVGEARRFRYAGAKDKIGFTELINYFLGELSEFLWIPNMMTAEDDRVAVEAETFGQMDDGKK</sequence>
<dbReference type="Gene3D" id="3.10.450.50">
    <property type="match status" value="1"/>
</dbReference>
<dbReference type="EMBL" id="JACEZU010000013">
    <property type="protein sequence ID" value="MBA5689961.1"/>
    <property type="molecule type" value="Genomic_DNA"/>
</dbReference>
<dbReference type="RefSeq" id="WP_182156753.1">
    <property type="nucleotide sequence ID" value="NZ_JACEZU010000013.1"/>
</dbReference>
<dbReference type="Proteomes" id="UP000573499">
    <property type="component" value="Unassembled WGS sequence"/>
</dbReference>
<evidence type="ECO:0000313" key="1">
    <source>
        <dbReference type="EMBL" id="MBA5689961.1"/>
    </source>
</evidence>
<comment type="caution">
    <text evidence="1">The sequence shown here is derived from an EMBL/GenBank/DDBJ whole genome shotgun (WGS) entry which is preliminary data.</text>
</comment>
<proteinExistence type="predicted"/>
<dbReference type="SUPFAM" id="SSF54427">
    <property type="entry name" value="NTF2-like"/>
    <property type="match status" value="1"/>
</dbReference>
<reference evidence="1 2" key="1">
    <citation type="submission" date="2020-07" db="EMBL/GenBank/DDBJ databases">
        <title>Novel species isolated from subtropical streams in China.</title>
        <authorList>
            <person name="Lu H."/>
        </authorList>
    </citation>
    <scope>NUCLEOTIDE SEQUENCE [LARGE SCALE GENOMIC DNA]</scope>
    <source>
        <strain evidence="1 2">LX47W</strain>
    </source>
</reference>
<gene>
    <name evidence="1" type="ORF">H3H39_23195</name>
</gene>
<organism evidence="1 2">
    <name type="scientific">Rugamonas apoptosis</name>
    <dbReference type="NCBI Taxonomy" id="2758570"/>
    <lineage>
        <taxon>Bacteria</taxon>
        <taxon>Pseudomonadati</taxon>
        <taxon>Pseudomonadota</taxon>
        <taxon>Betaproteobacteria</taxon>
        <taxon>Burkholderiales</taxon>
        <taxon>Oxalobacteraceae</taxon>
        <taxon>Telluria group</taxon>
        <taxon>Rugamonas</taxon>
    </lineage>
</organism>
<keyword evidence="2" id="KW-1185">Reference proteome</keyword>
<name>A0A7W2FE19_9BURK</name>
<dbReference type="AlphaFoldDB" id="A0A7W2FE19"/>
<dbReference type="InterPro" id="IPR032710">
    <property type="entry name" value="NTF2-like_dom_sf"/>
</dbReference>